<feature type="compositionally biased region" description="Basic and acidic residues" evidence="3">
    <location>
        <begin position="462"/>
        <end position="475"/>
    </location>
</feature>
<proteinExistence type="predicted"/>
<evidence type="ECO:0000256" key="2">
    <source>
        <dbReference type="ARBA" id="ARBA00023242"/>
    </source>
</evidence>
<feature type="compositionally biased region" description="Polar residues" evidence="3">
    <location>
        <begin position="103"/>
        <end position="112"/>
    </location>
</feature>
<feature type="compositionally biased region" description="Basic and acidic residues" evidence="3">
    <location>
        <begin position="113"/>
        <end position="125"/>
    </location>
</feature>
<comment type="subcellular location">
    <subcellularLocation>
        <location evidence="1">Nucleus</location>
    </subcellularLocation>
</comment>
<dbReference type="InterPro" id="IPR051738">
    <property type="entry name" value="SAF_Modulators"/>
</dbReference>
<evidence type="ECO:0000256" key="3">
    <source>
        <dbReference type="SAM" id="MobiDB-lite"/>
    </source>
</evidence>
<dbReference type="GO" id="GO:0050684">
    <property type="term" value="P:regulation of mRNA processing"/>
    <property type="evidence" value="ECO:0007669"/>
    <property type="project" value="TreeGrafter"/>
</dbReference>
<evidence type="ECO:0000256" key="1">
    <source>
        <dbReference type="ARBA" id="ARBA00004123"/>
    </source>
</evidence>
<feature type="region of interest" description="Disordered" evidence="3">
    <location>
        <begin position="19"/>
        <end position="203"/>
    </location>
</feature>
<dbReference type="AlphaFoldDB" id="A0A9Q0XEE4"/>
<dbReference type="PANTHER" id="PTHR15683">
    <property type="entry name" value="SCAFFOLD ATTACHMENT FACTOR B-RELATED"/>
    <property type="match status" value="1"/>
</dbReference>
<dbReference type="PANTHER" id="PTHR15683:SF6">
    <property type="entry name" value="SCAFFOLD ATTACHMENT FACTOR B1"/>
    <property type="match status" value="1"/>
</dbReference>
<feature type="compositionally biased region" description="Basic and acidic residues" evidence="3">
    <location>
        <begin position="315"/>
        <end position="328"/>
    </location>
</feature>
<keyword evidence="2" id="KW-0539">Nucleus</keyword>
<dbReference type="Proteomes" id="UP001142489">
    <property type="component" value="Unassembled WGS sequence"/>
</dbReference>
<feature type="region of interest" description="Disordered" evidence="3">
    <location>
        <begin position="304"/>
        <end position="475"/>
    </location>
</feature>
<accession>A0A9Q0XEE4</accession>
<comment type="caution">
    <text evidence="4">The sequence shown here is derived from an EMBL/GenBank/DDBJ whole genome shotgun (WGS) entry which is preliminary data.</text>
</comment>
<sequence>MSSSEEATKCIAHLHRTELHGRMISVERAKNEPAGKKALPDKKENDVKKEKDRRHSAESRSERSLSLKKEEKADRKEEAKKDGQEGKEGGKTKEGHKSRSVSRARSTQSANRGTERTVVMDKSKGEPVISVKASSTSKERSTKSHDRKSESKEKQDILSFDKIKEQRERERQRQREREVRESERRRERERLQSSHAWDERERLERERDRLHFQRQRLERERLERERLERERMHVEHERRREQERIQREREELRRQQEQLRYEQERRSALRRPYEGDPRRDDSYWPEPKRVAMDDRYHFSRQDRFHGFNHHHRDRGRYQDHPVDRRESSRSLQDGDGQRYPDDRHGGPERPPRDSWGGYGAERRLSKGRGVPPPSRDGRDWDHGRKTEGHPGRPWPGTSDGGMMGREHERWQGSERNLPGQSAPSYATHREVIPGRGGFGQGGAPDPGPQGSVGPGGFAGQERPIRPSDPRFPRHY</sequence>
<feature type="compositionally biased region" description="Gly residues" evidence="3">
    <location>
        <begin position="434"/>
        <end position="458"/>
    </location>
</feature>
<dbReference type="EMBL" id="JAPFRF010000018">
    <property type="protein sequence ID" value="KAJ7308433.1"/>
    <property type="molecule type" value="Genomic_DNA"/>
</dbReference>
<feature type="compositionally biased region" description="Basic and acidic residues" evidence="3">
    <location>
        <begin position="335"/>
        <end position="352"/>
    </location>
</feature>
<gene>
    <name evidence="4" type="ORF">JRQ81_008980</name>
</gene>
<feature type="compositionally biased region" description="Basic and acidic residues" evidence="3">
    <location>
        <begin position="137"/>
        <end position="203"/>
    </location>
</feature>
<name>A0A9Q0XEE4_9SAUR</name>
<protein>
    <recommendedName>
        <fullName evidence="6">Scaffold attachment factor B2</fullName>
    </recommendedName>
</protein>
<dbReference type="GO" id="GO:0005634">
    <property type="term" value="C:nucleus"/>
    <property type="evidence" value="ECO:0007669"/>
    <property type="project" value="UniProtKB-SubCell"/>
</dbReference>
<feature type="region of interest" description="Disordered" evidence="3">
    <location>
        <begin position="223"/>
        <end position="289"/>
    </location>
</feature>
<evidence type="ECO:0008006" key="6">
    <source>
        <dbReference type="Google" id="ProtNLM"/>
    </source>
</evidence>
<evidence type="ECO:0000313" key="4">
    <source>
        <dbReference type="EMBL" id="KAJ7308433.1"/>
    </source>
</evidence>
<organism evidence="4 5">
    <name type="scientific">Phrynocephalus forsythii</name>
    <dbReference type="NCBI Taxonomy" id="171643"/>
    <lineage>
        <taxon>Eukaryota</taxon>
        <taxon>Metazoa</taxon>
        <taxon>Chordata</taxon>
        <taxon>Craniata</taxon>
        <taxon>Vertebrata</taxon>
        <taxon>Euteleostomi</taxon>
        <taxon>Lepidosauria</taxon>
        <taxon>Squamata</taxon>
        <taxon>Bifurcata</taxon>
        <taxon>Unidentata</taxon>
        <taxon>Episquamata</taxon>
        <taxon>Toxicofera</taxon>
        <taxon>Iguania</taxon>
        <taxon>Acrodonta</taxon>
        <taxon>Agamidae</taxon>
        <taxon>Agaminae</taxon>
        <taxon>Phrynocephalus</taxon>
    </lineage>
</organism>
<dbReference type="GO" id="GO:0006357">
    <property type="term" value="P:regulation of transcription by RNA polymerase II"/>
    <property type="evidence" value="ECO:0007669"/>
    <property type="project" value="TreeGrafter"/>
</dbReference>
<dbReference type="OrthoDB" id="6159259at2759"/>
<reference evidence="4" key="1">
    <citation type="journal article" date="2023" name="DNA Res.">
        <title>Chromosome-level genome assembly of Phrynocephalus forsythii using third-generation DNA sequencing and Hi-C analysis.</title>
        <authorList>
            <person name="Qi Y."/>
            <person name="Zhao W."/>
            <person name="Zhao Y."/>
            <person name="Niu C."/>
            <person name="Cao S."/>
            <person name="Zhang Y."/>
        </authorList>
    </citation>
    <scope>NUCLEOTIDE SEQUENCE</scope>
    <source>
        <tissue evidence="4">Muscle</tissue>
    </source>
</reference>
<feature type="compositionally biased region" description="Basic and acidic residues" evidence="3">
    <location>
        <begin position="375"/>
        <end position="390"/>
    </location>
</feature>
<dbReference type="GO" id="GO:0043565">
    <property type="term" value="F:sequence-specific DNA binding"/>
    <property type="evidence" value="ECO:0007669"/>
    <property type="project" value="TreeGrafter"/>
</dbReference>
<keyword evidence="5" id="KW-1185">Reference proteome</keyword>
<evidence type="ECO:0000313" key="5">
    <source>
        <dbReference type="Proteomes" id="UP001142489"/>
    </source>
</evidence>
<feature type="compositionally biased region" description="Basic and acidic residues" evidence="3">
    <location>
        <begin position="19"/>
        <end position="97"/>
    </location>
</feature>